<reference evidence="2 3" key="1">
    <citation type="submission" date="2019-05" db="EMBL/GenBank/DDBJ databases">
        <authorList>
            <person name="Pankratov T."/>
            <person name="Grouzdev D."/>
        </authorList>
    </citation>
    <scope>NUCLEOTIDE SEQUENCE [LARGE SCALE GENOMIC DNA]</scope>
    <source>
        <strain evidence="2 3">KEBCLARHB70R</strain>
    </source>
</reference>
<proteinExistence type="predicted"/>
<evidence type="ECO:0000313" key="3">
    <source>
        <dbReference type="Proteomes" id="UP000305654"/>
    </source>
</evidence>
<evidence type="ECO:0000313" key="2">
    <source>
        <dbReference type="EMBL" id="TLU71118.1"/>
    </source>
</evidence>
<dbReference type="EMBL" id="VCDI01000008">
    <property type="protein sequence ID" value="TLU71118.1"/>
    <property type="molecule type" value="Genomic_DNA"/>
</dbReference>
<protein>
    <submittedName>
        <fullName evidence="2">Uncharacterized protein</fullName>
    </submittedName>
</protein>
<dbReference type="RefSeq" id="WP_138327475.1">
    <property type="nucleotide sequence ID" value="NZ_VCDI01000008.1"/>
</dbReference>
<evidence type="ECO:0000256" key="1">
    <source>
        <dbReference type="SAM" id="MobiDB-lite"/>
    </source>
</evidence>
<gene>
    <name evidence="2" type="ORF">FE263_18260</name>
</gene>
<name>A0A5R9JA77_9PROT</name>
<organism evidence="2 3">
    <name type="scientific">Lichenicoccus roseus</name>
    <dbReference type="NCBI Taxonomy" id="2683649"/>
    <lineage>
        <taxon>Bacteria</taxon>
        <taxon>Pseudomonadati</taxon>
        <taxon>Pseudomonadota</taxon>
        <taxon>Alphaproteobacteria</taxon>
        <taxon>Acetobacterales</taxon>
        <taxon>Acetobacteraceae</taxon>
        <taxon>Lichenicoccus</taxon>
    </lineage>
</organism>
<dbReference type="AlphaFoldDB" id="A0A5R9JA77"/>
<dbReference type="Proteomes" id="UP000305654">
    <property type="component" value="Unassembled WGS sequence"/>
</dbReference>
<comment type="caution">
    <text evidence="2">The sequence shown here is derived from an EMBL/GenBank/DDBJ whole genome shotgun (WGS) entry which is preliminary data.</text>
</comment>
<keyword evidence="3" id="KW-1185">Reference proteome</keyword>
<sequence length="100" mass="11191">MYSLYLQHYNKHAASDVAVIVDYQARVARALRSMKVSIQASSARPEDQIYRSVRDTIDRTLEPMTPDRKAVSKEVDNPSEVKDLERGCSHGASADALEPI</sequence>
<accession>A0A5R9JA77</accession>
<feature type="compositionally biased region" description="Basic and acidic residues" evidence="1">
    <location>
        <begin position="66"/>
        <end position="88"/>
    </location>
</feature>
<feature type="region of interest" description="Disordered" evidence="1">
    <location>
        <begin position="66"/>
        <end position="100"/>
    </location>
</feature>